<dbReference type="EMBL" id="BPWL01000001">
    <property type="protein sequence ID" value="GJJ06427.1"/>
    <property type="molecule type" value="Genomic_DNA"/>
</dbReference>
<feature type="coiled-coil region" evidence="3">
    <location>
        <begin position="362"/>
        <end position="399"/>
    </location>
</feature>
<evidence type="ECO:0000313" key="6">
    <source>
        <dbReference type="Proteomes" id="UP001050691"/>
    </source>
</evidence>
<gene>
    <name evidence="5" type="ORF">Clacol_000618</name>
</gene>
<comment type="subcellular location">
    <subcellularLocation>
        <location evidence="1">Cytoplasm</location>
    </subcellularLocation>
</comment>
<dbReference type="Pfam" id="PF04912">
    <property type="entry name" value="Dynamitin"/>
    <property type="match status" value="1"/>
</dbReference>
<accession>A0AAV4ZYV0</accession>
<evidence type="ECO:0008006" key="7">
    <source>
        <dbReference type="Google" id="ProtNLM"/>
    </source>
</evidence>
<keyword evidence="6" id="KW-1185">Reference proteome</keyword>
<dbReference type="Proteomes" id="UP001050691">
    <property type="component" value="Unassembled WGS sequence"/>
</dbReference>
<evidence type="ECO:0000256" key="1">
    <source>
        <dbReference type="ARBA" id="ARBA00004496"/>
    </source>
</evidence>
<comment type="caution">
    <text evidence="5">The sequence shown here is derived from an EMBL/GenBank/DDBJ whole genome shotgun (WGS) entry which is preliminary data.</text>
</comment>
<evidence type="ECO:0000256" key="4">
    <source>
        <dbReference type="SAM" id="MobiDB-lite"/>
    </source>
</evidence>
<reference evidence="5" key="1">
    <citation type="submission" date="2021-10" db="EMBL/GenBank/DDBJ databases">
        <title>De novo Genome Assembly of Clathrus columnatus (Basidiomycota, Fungi) Using Illumina and Nanopore Sequence Data.</title>
        <authorList>
            <person name="Ogiso-Tanaka E."/>
            <person name="Itagaki H."/>
            <person name="Hosoya T."/>
            <person name="Hosaka K."/>
        </authorList>
    </citation>
    <scope>NUCLEOTIDE SEQUENCE</scope>
    <source>
        <strain evidence="5">MO-923</strain>
    </source>
</reference>
<feature type="compositionally biased region" description="Polar residues" evidence="4">
    <location>
        <begin position="28"/>
        <end position="37"/>
    </location>
</feature>
<dbReference type="GO" id="GO:0007017">
    <property type="term" value="P:microtubule-based process"/>
    <property type="evidence" value="ECO:0007669"/>
    <property type="project" value="InterPro"/>
</dbReference>
<feature type="compositionally biased region" description="Low complexity" evidence="4">
    <location>
        <begin position="104"/>
        <end position="116"/>
    </location>
</feature>
<dbReference type="InterPro" id="IPR028133">
    <property type="entry name" value="Dynamitin"/>
</dbReference>
<dbReference type="AlphaFoldDB" id="A0AAV4ZYV0"/>
<sequence length="434" mass="47395">MSAAAKYAGLPDIVNGNDTAPDVYETPDTFTNINDDGNSSEEDNISQRPSGQVRVKDDIELPSKEELDDAPLLSTDTATKKFRAAEKKRYRRPRLMYAYPPSPTSNSPPSSPTSKSRPPPLSARLRMLQHELAVLETELSDPSNPALHEDNGELGDPGVLMKGLLDVRKRLEKVLKPREGRGRLIEKVTNSNPTSADVVYTPKTSEGPAIAEKRLGQIDLAAMDKRVSELETLVGSSGTTLDESSPLPTPLLPLITRLGTQLTVLTQPRHIDSISRRLKILLSDLERVSAASGNANTNTSAVTTTALSQGQNRRQSQPANQAHVETSGPIPPTVQESLQPILTRLSPLLPHIPHILARLRTLSSLHNDAAAFQETLKSMEEEERRIRTILNELESAVNAVETSLQENSNVISSNVGGLEKRVEGLNRRLEKLGK</sequence>
<feature type="region of interest" description="Disordered" evidence="4">
    <location>
        <begin position="1"/>
        <end position="121"/>
    </location>
</feature>
<name>A0AAV4ZYV0_9AGAM</name>
<dbReference type="GO" id="GO:0005737">
    <property type="term" value="C:cytoplasm"/>
    <property type="evidence" value="ECO:0007669"/>
    <property type="project" value="UniProtKB-SubCell"/>
</dbReference>
<feature type="compositionally biased region" description="Basic and acidic residues" evidence="4">
    <location>
        <begin position="54"/>
        <end position="65"/>
    </location>
</feature>
<feature type="compositionally biased region" description="Polar residues" evidence="4">
    <location>
        <begin position="307"/>
        <end position="324"/>
    </location>
</feature>
<dbReference type="GO" id="GO:0005869">
    <property type="term" value="C:dynactin complex"/>
    <property type="evidence" value="ECO:0007669"/>
    <property type="project" value="InterPro"/>
</dbReference>
<keyword evidence="3" id="KW-0175">Coiled coil</keyword>
<feature type="compositionally biased region" description="Basic residues" evidence="4">
    <location>
        <begin position="80"/>
        <end position="94"/>
    </location>
</feature>
<feature type="compositionally biased region" description="Low complexity" evidence="4">
    <location>
        <begin position="291"/>
        <end position="306"/>
    </location>
</feature>
<proteinExistence type="predicted"/>
<keyword evidence="2" id="KW-0963">Cytoplasm</keyword>
<feature type="region of interest" description="Disordered" evidence="4">
    <location>
        <begin position="291"/>
        <end position="334"/>
    </location>
</feature>
<dbReference type="PANTHER" id="PTHR15346">
    <property type="entry name" value="DYNACTIN SUBUNIT"/>
    <property type="match status" value="1"/>
</dbReference>
<organism evidence="5 6">
    <name type="scientific">Clathrus columnatus</name>
    <dbReference type="NCBI Taxonomy" id="1419009"/>
    <lineage>
        <taxon>Eukaryota</taxon>
        <taxon>Fungi</taxon>
        <taxon>Dikarya</taxon>
        <taxon>Basidiomycota</taxon>
        <taxon>Agaricomycotina</taxon>
        <taxon>Agaricomycetes</taxon>
        <taxon>Phallomycetidae</taxon>
        <taxon>Phallales</taxon>
        <taxon>Clathraceae</taxon>
        <taxon>Clathrus</taxon>
    </lineage>
</organism>
<evidence type="ECO:0000313" key="5">
    <source>
        <dbReference type="EMBL" id="GJJ06427.1"/>
    </source>
</evidence>
<protein>
    <recommendedName>
        <fullName evidence="7">Dynactin subunit 2</fullName>
    </recommendedName>
</protein>
<evidence type="ECO:0000256" key="2">
    <source>
        <dbReference type="ARBA" id="ARBA00022490"/>
    </source>
</evidence>
<evidence type="ECO:0000256" key="3">
    <source>
        <dbReference type="SAM" id="Coils"/>
    </source>
</evidence>